<organism evidence="1 2">
    <name type="scientific">Rubripirellula obstinata</name>
    <dbReference type="NCBI Taxonomy" id="406547"/>
    <lineage>
        <taxon>Bacteria</taxon>
        <taxon>Pseudomonadati</taxon>
        <taxon>Planctomycetota</taxon>
        <taxon>Planctomycetia</taxon>
        <taxon>Pirellulales</taxon>
        <taxon>Pirellulaceae</taxon>
        <taxon>Rubripirellula</taxon>
    </lineage>
</organism>
<evidence type="ECO:0000313" key="1">
    <source>
        <dbReference type="EMBL" id="KAA1261826.1"/>
    </source>
</evidence>
<dbReference type="Proteomes" id="UP000322699">
    <property type="component" value="Unassembled WGS sequence"/>
</dbReference>
<accession>A0A5B1CMP4</accession>
<gene>
    <name evidence="1" type="ORF">LF1_43860</name>
</gene>
<dbReference type="Gene3D" id="3.30.460.40">
    <property type="match status" value="1"/>
</dbReference>
<dbReference type="AlphaFoldDB" id="A0A5B1CMP4"/>
<dbReference type="OrthoDB" id="268376at2"/>
<protein>
    <recommendedName>
        <fullName evidence="3">Nucleotidyltransferase family protein</fullName>
    </recommendedName>
</protein>
<keyword evidence="2" id="KW-1185">Reference proteome</keyword>
<proteinExistence type="predicted"/>
<dbReference type="SUPFAM" id="SSF81301">
    <property type="entry name" value="Nucleotidyltransferase"/>
    <property type="match status" value="1"/>
</dbReference>
<evidence type="ECO:0000313" key="2">
    <source>
        <dbReference type="Proteomes" id="UP000322699"/>
    </source>
</evidence>
<comment type="caution">
    <text evidence="1">The sequence shown here is derived from an EMBL/GenBank/DDBJ whole genome shotgun (WGS) entry which is preliminary data.</text>
</comment>
<dbReference type="EMBL" id="VRLW01000001">
    <property type="protein sequence ID" value="KAA1261826.1"/>
    <property type="molecule type" value="Genomic_DNA"/>
</dbReference>
<reference evidence="1 2" key="1">
    <citation type="submission" date="2019-08" db="EMBL/GenBank/DDBJ databases">
        <title>Deep-cultivation of Planctomycetes and their phenomic and genomic characterization uncovers novel biology.</title>
        <authorList>
            <person name="Wiegand S."/>
            <person name="Jogler M."/>
            <person name="Boedeker C."/>
            <person name="Pinto D."/>
            <person name="Vollmers J."/>
            <person name="Rivas-Marin E."/>
            <person name="Kohn T."/>
            <person name="Peeters S.H."/>
            <person name="Heuer A."/>
            <person name="Rast P."/>
            <person name="Oberbeckmann S."/>
            <person name="Bunk B."/>
            <person name="Jeske O."/>
            <person name="Meyerdierks A."/>
            <person name="Storesund J.E."/>
            <person name="Kallscheuer N."/>
            <person name="Luecker S."/>
            <person name="Lage O.M."/>
            <person name="Pohl T."/>
            <person name="Merkel B.J."/>
            <person name="Hornburger P."/>
            <person name="Mueller R.-W."/>
            <person name="Bruemmer F."/>
            <person name="Labrenz M."/>
            <person name="Spormann A.M."/>
            <person name="Op Den Camp H."/>
            <person name="Overmann J."/>
            <person name="Amann R."/>
            <person name="Jetten M.S.M."/>
            <person name="Mascher T."/>
            <person name="Medema M.H."/>
            <person name="Devos D.P."/>
            <person name="Kaster A.-K."/>
            <person name="Ovreas L."/>
            <person name="Rohde M."/>
            <person name="Galperin M.Y."/>
            <person name="Jogler C."/>
        </authorList>
    </citation>
    <scope>NUCLEOTIDE SEQUENCE [LARGE SCALE GENOMIC DNA]</scope>
    <source>
        <strain evidence="1 2">LF1</strain>
    </source>
</reference>
<sequence>MEKVRERLERSCNALEAASIPYAVIGGNAVAAWVATIDDGAVRNTRDVDLLLDLKDLDRATEALLAVGFHRDQVMDVTVFLDGPDGKPSQGIHVLAAGRKVKENYVSATPTVDQASVIEGKRIVELVELVRMKLNSYRDKDRTHLRDMIQVGLIDATWPTQFETELGERLQMLIDDPDG</sequence>
<evidence type="ECO:0008006" key="3">
    <source>
        <dbReference type="Google" id="ProtNLM"/>
    </source>
</evidence>
<name>A0A5B1CMP4_9BACT</name>
<dbReference type="InterPro" id="IPR043519">
    <property type="entry name" value="NT_sf"/>
</dbReference>